<dbReference type="InterPro" id="IPR044524">
    <property type="entry name" value="Isoase_HisA-like"/>
</dbReference>
<comment type="subcellular location">
    <subcellularLocation>
        <location evidence="2 9">Cytoplasm</location>
    </subcellularLocation>
</comment>
<dbReference type="InterPro" id="IPR006062">
    <property type="entry name" value="His_biosynth"/>
</dbReference>
<evidence type="ECO:0000256" key="6">
    <source>
        <dbReference type="ARBA" id="ARBA00022605"/>
    </source>
</evidence>
<evidence type="ECO:0000256" key="2">
    <source>
        <dbReference type="ARBA" id="ARBA00004496"/>
    </source>
</evidence>
<evidence type="ECO:0000256" key="7">
    <source>
        <dbReference type="ARBA" id="ARBA00023102"/>
    </source>
</evidence>
<evidence type="ECO:0000256" key="9">
    <source>
        <dbReference type="HAMAP-Rule" id="MF_01014"/>
    </source>
</evidence>
<keyword evidence="8 9" id="KW-0413">Isomerase</keyword>
<dbReference type="InterPro" id="IPR011060">
    <property type="entry name" value="RibuloseP-bd_barrel"/>
</dbReference>
<evidence type="ECO:0000256" key="10">
    <source>
        <dbReference type="RuleBase" id="RU003657"/>
    </source>
</evidence>
<keyword evidence="5 9" id="KW-0963">Cytoplasm</keyword>
<evidence type="ECO:0000256" key="3">
    <source>
        <dbReference type="ARBA" id="ARBA00005133"/>
    </source>
</evidence>
<evidence type="ECO:0000256" key="1">
    <source>
        <dbReference type="ARBA" id="ARBA00000901"/>
    </source>
</evidence>
<organism evidence="11 12">
    <name type="scientific">Hymenobacter ginsengisoli</name>
    <dbReference type="NCBI Taxonomy" id="1051626"/>
    <lineage>
        <taxon>Bacteria</taxon>
        <taxon>Pseudomonadati</taxon>
        <taxon>Bacteroidota</taxon>
        <taxon>Cytophagia</taxon>
        <taxon>Cytophagales</taxon>
        <taxon>Hymenobacteraceae</taxon>
        <taxon>Hymenobacter</taxon>
    </lineage>
</organism>
<comment type="pathway">
    <text evidence="3 9">Amino-acid biosynthesis; L-histidine biosynthesis; L-histidine from 5-phospho-alpha-D-ribose 1-diphosphate: step 4/9.</text>
</comment>
<dbReference type="GO" id="GO:0016853">
    <property type="term" value="F:isomerase activity"/>
    <property type="evidence" value="ECO:0007669"/>
    <property type="project" value="UniProtKB-KW"/>
</dbReference>
<comment type="catalytic activity">
    <reaction evidence="1 9">
        <text>1-(5-phospho-beta-D-ribosyl)-5-[(5-phospho-beta-D-ribosylamino)methylideneamino]imidazole-4-carboxamide = 5-[(5-phospho-1-deoxy-D-ribulos-1-ylimino)methylamino]-1-(5-phospho-beta-D-ribosyl)imidazole-4-carboxamide</text>
        <dbReference type="Rhea" id="RHEA:15469"/>
        <dbReference type="ChEBI" id="CHEBI:58435"/>
        <dbReference type="ChEBI" id="CHEBI:58525"/>
        <dbReference type="EC" id="5.3.1.16"/>
    </reaction>
</comment>
<keyword evidence="6 9" id="KW-0028">Amino-acid biosynthesis</keyword>
<dbReference type="PANTHER" id="PTHR43090">
    <property type="entry name" value="1-(5-PHOSPHORIBOSYL)-5-[(5-PHOSPHORIBOSYLAMINO)METHYLIDENEAMINO] IMIDAZOLE-4-CARBOXAMIDE ISOMERASE"/>
    <property type="match status" value="1"/>
</dbReference>
<dbReference type="RefSeq" id="WP_208130636.1">
    <property type="nucleotide sequence ID" value="NZ_BAABGQ010000005.1"/>
</dbReference>
<protein>
    <recommendedName>
        <fullName evidence="9">1-(5-phosphoribosyl)-5-[(5-phosphoribosylamino)methylideneamino] imidazole-4-carboxamide isomerase</fullName>
        <ecNumber evidence="9">5.3.1.16</ecNumber>
    </recommendedName>
    <alternativeName>
        <fullName evidence="9">Phosphoribosylformimino-5-aminoimidazole carboxamide ribotide isomerase</fullName>
    </alternativeName>
</protein>
<dbReference type="EC" id="5.3.1.16" evidence="9"/>
<comment type="similarity">
    <text evidence="4 9 10">Belongs to the HisA/HisF family.</text>
</comment>
<accession>A0ABP8Q9J4</accession>
<dbReference type="InterPro" id="IPR023016">
    <property type="entry name" value="HisA/PriA"/>
</dbReference>
<evidence type="ECO:0000256" key="4">
    <source>
        <dbReference type="ARBA" id="ARBA00009667"/>
    </source>
</evidence>
<sequence>MDIIPAIDLINGSCVRLTGGDFARQTTYGADPLAQAQYFEQLGSTRLHLVDLDGARAREPRQLPVLERIARHTQLHIDFGGGIQTTASAEAAFAAGAAQLTAGSIAAREPALVGEWLARFGAERIIIGADFKGEYIAVSAWTEQSDKTLTGFIGTYLAAGATTFICTDVSRDGQLQGPATDTYTALRQQFPAARFVASGGVTTVADVAAMRELGMSGAIIGKAIYEGTITEAELRAELRQVS</sequence>
<evidence type="ECO:0000313" key="12">
    <source>
        <dbReference type="Proteomes" id="UP001501243"/>
    </source>
</evidence>
<dbReference type="PANTHER" id="PTHR43090:SF2">
    <property type="entry name" value="1-(5-PHOSPHORIBOSYL)-5-[(5-PHOSPHORIBOSYLAMINO)METHYLIDENEAMINO] IMIDAZOLE-4-CARBOXAMIDE ISOMERASE"/>
    <property type="match status" value="1"/>
</dbReference>
<dbReference type="InterPro" id="IPR013785">
    <property type="entry name" value="Aldolase_TIM"/>
</dbReference>
<feature type="active site" description="Proton acceptor" evidence="9">
    <location>
        <position position="8"/>
    </location>
</feature>
<reference evidence="12" key="1">
    <citation type="journal article" date="2019" name="Int. J. Syst. Evol. Microbiol.">
        <title>The Global Catalogue of Microorganisms (GCM) 10K type strain sequencing project: providing services to taxonomists for standard genome sequencing and annotation.</title>
        <authorList>
            <consortium name="The Broad Institute Genomics Platform"/>
            <consortium name="The Broad Institute Genome Sequencing Center for Infectious Disease"/>
            <person name="Wu L."/>
            <person name="Ma J."/>
        </authorList>
    </citation>
    <scope>NUCLEOTIDE SEQUENCE [LARGE SCALE GENOMIC DNA]</scope>
    <source>
        <strain evidence="12">JCM 17841</strain>
    </source>
</reference>
<keyword evidence="7 9" id="KW-0368">Histidine biosynthesis</keyword>
<gene>
    <name evidence="9 11" type="primary">hisA</name>
    <name evidence="11" type="ORF">GCM10023172_16910</name>
</gene>
<evidence type="ECO:0000256" key="8">
    <source>
        <dbReference type="ARBA" id="ARBA00023235"/>
    </source>
</evidence>
<dbReference type="Proteomes" id="UP001501243">
    <property type="component" value="Unassembled WGS sequence"/>
</dbReference>
<proteinExistence type="inferred from homology"/>
<dbReference type="CDD" id="cd04732">
    <property type="entry name" value="HisA"/>
    <property type="match status" value="1"/>
</dbReference>
<feature type="active site" description="Proton donor" evidence="9">
    <location>
        <position position="130"/>
    </location>
</feature>
<dbReference type="Gene3D" id="3.20.20.70">
    <property type="entry name" value="Aldolase class I"/>
    <property type="match status" value="1"/>
</dbReference>
<dbReference type="SUPFAM" id="SSF51366">
    <property type="entry name" value="Ribulose-phoshate binding barrel"/>
    <property type="match status" value="1"/>
</dbReference>
<dbReference type="Pfam" id="PF00977">
    <property type="entry name" value="His_biosynth"/>
    <property type="match status" value="1"/>
</dbReference>
<evidence type="ECO:0000256" key="5">
    <source>
        <dbReference type="ARBA" id="ARBA00022490"/>
    </source>
</evidence>
<name>A0ABP8Q9J4_9BACT</name>
<comment type="caution">
    <text evidence="11">The sequence shown here is derived from an EMBL/GenBank/DDBJ whole genome shotgun (WGS) entry which is preliminary data.</text>
</comment>
<keyword evidence="12" id="KW-1185">Reference proteome</keyword>
<dbReference type="HAMAP" id="MF_01014">
    <property type="entry name" value="HisA"/>
    <property type="match status" value="1"/>
</dbReference>
<dbReference type="EMBL" id="BAABGQ010000005">
    <property type="protein sequence ID" value="GAA4498978.1"/>
    <property type="molecule type" value="Genomic_DNA"/>
</dbReference>
<evidence type="ECO:0000313" key="11">
    <source>
        <dbReference type="EMBL" id="GAA4498978.1"/>
    </source>
</evidence>